<accession>A0A6G8F2D6</accession>
<dbReference type="AlphaFoldDB" id="A0A6G8F2D6"/>
<protein>
    <recommendedName>
        <fullName evidence="3">Septum formation initiator</fullName>
    </recommendedName>
</protein>
<name>A0A6G8F2D6_9BACT</name>
<organism evidence="2">
    <name type="scientific">uncultured Prevotella sp</name>
    <dbReference type="NCBI Taxonomy" id="159272"/>
    <lineage>
        <taxon>Bacteria</taxon>
        <taxon>Pseudomonadati</taxon>
        <taxon>Bacteroidota</taxon>
        <taxon>Bacteroidia</taxon>
        <taxon>Bacteroidales</taxon>
        <taxon>Prevotellaceae</taxon>
        <taxon>Prevotella</taxon>
        <taxon>environmental samples</taxon>
    </lineage>
</organism>
<sequence length="110" mass="12834">MGKVNNLWAYLARHKYLITVVLGVLLVGLLDENSFRKYMILQMKYNDTKNELDAYVEQYKRDSVKLHALEVNVKGVERVARERYFMKRANEDVFVLSTDERTAGEVSGEE</sequence>
<evidence type="ECO:0000256" key="1">
    <source>
        <dbReference type="SAM" id="Phobius"/>
    </source>
</evidence>
<keyword evidence="1" id="KW-0812">Transmembrane</keyword>
<evidence type="ECO:0000313" key="2">
    <source>
        <dbReference type="EMBL" id="QIM10231.1"/>
    </source>
</evidence>
<evidence type="ECO:0008006" key="3">
    <source>
        <dbReference type="Google" id="ProtNLM"/>
    </source>
</evidence>
<proteinExistence type="predicted"/>
<keyword evidence="1" id="KW-0472">Membrane</keyword>
<feature type="transmembrane region" description="Helical" evidence="1">
    <location>
        <begin position="16"/>
        <end position="35"/>
    </location>
</feature>
<gene>
    <name evidence="2" type="ORF">Prevot485_3300</name>
</gene>
<reference evidence="2" key="1">
    <citation type="journal article" date="2020" name="J. ISSAAS">
        <title>Lactobacilli and other gastrointestinal microbiota of Peromyscus leucopus, reservoir host for agents of Lyme disease and other zoonoses in North America.</title>
        <authorList>
            <person name="Milovic A."/>
            <person name="Bassam K."/>
            <person name="Shao H."/>
            <person name="Chatzistamou I."/>
            <person name="Tufts D.M."/>
            <person name="Diuk-Wasser M."/>
            <person name="Barbour A.G."/>
        </authorList>
    </citation>
    <scope>NUCLEOTIDE SEQUENCE</scope>
    <source>
        <strain evidence="2">LL70</strain>
    </source>
</reference>
<keyword evidence="1" id="KW-1133">Transmembrane helix</keyword>
<dbReference type="EMBL" id="MN990733">
    <property type="protein sequence ID" value="QIM10231.1"/>
    <property type="molecule type" value="Genomic_DNA"/>
</dbReference>